<dbReference type="Pfam" id="PF03928">
    <property type="entry name" value="HbpS-like"/>
    <property type="match status" value="1"/>
</dbReference>
<evidence type="ECO:0000313" key="2">
    <source>
        <dbReference type="Proteomes" id="UP001163882"/>
    </source>
</evidence>
<dbReference type="InterPro" id="IPR010371">
    <property type="entry name" value="YBR137W-like"/>
</dbReference>
<sequence length="159" mass="17386">MSPIEPTLEELTSQHQSLVLERFDYAVAWAIGAYIRDAATRQSLPIAIEVSHGNAPVFLALMPGATPDNIDWVRRKRAVAVRFHKSSLYMRIEAQHKNWDFSKRWRIPEADYVASGGSIPIVVRSAGVIGAATVSGLTDVADHALVADALRAVQADGRP</sequence>
<dbReference type="SUPFAM" id="SSF143744">
    <property type="entry name" value="GlcG-like"/>
    <property type="match status" value="1"/>
</dbReference>
<organism evidence="1 2">
    <name type="scientific">Pelagibacterium flavum</name>
    <dbReference type="NCBI Taxonomy" id="2984530"/>
    <lineage>
        <taxon>Bacteria</taxon>
        <taxon>Pseudomonadati</taxon>
        <taxon>Pseudomonadota</taxon>
        <taxon>Alphaproteobacteria</taxon>
        <taxon>Hyphomicrobiales</taxon>
        <taxon>Devosiaceae</taxon>
        <taxon>Pelagibacterium</taxon>
    </lineage>
</organism>
<dbReference type="InterPro" id="IPR005624">
    <property type="entry name" value="PduO/GlcC-like"/>
</dbReference>
<accession>A0ABY6IL06</accession>
<dbReference type="EMBL" id="CP107716">
    <property type="protein sequence ID" value="UYQ71271.1"/>
    <property type="molecule type" value="Genomic_DNA"/>
</dbReference>
<keyword evidence="2" id="KW-1185">Reference proteome</keyword>
<dbReference type="RefSeq" id="WP_264224926.1">
    <property type="nucleotide sequence ID" value="NZ_CP107716.1"/>
</dbReference>
<protein>
    <submittedName>
        <fullName evidence="1">Heme-degrading domain-containing protein</fullName>
    </submittedName>
</protein>
<proteinExistence type="predicted"/>
<dbReference type="PANTHER" id="PTHR28255:SF1">
    <property type="entry name" value="UPF0303 PROTEIN YBR137W"/>
    <property type="match status" value="1"/>
</dbReference>
<dbReference type="PIRSF" id="PIRSF008757">
    <property type="entry name" value="UCP008757"/>
    <property type="match status" value="1"/>
</dbReference>
<dbReference type="InterPro" id="IPR038084">
    <property type="entry name" value="PduO/GlcC-like_sf"/>
</dbReference>
<reference evidence="1" key="1">
    <citation type="submission" date="2022-10" db="EMBL/GenBank/DDBJ databases">
        <title>YIM 151497 complete genome.</title>
        <authorList>
            <person name="Chen X."/>
        </authorList>
    </citation>
    <scope>NUCLEOTIDE SEQUENCE</scope>
    <source>
        <strain evidence="1">YIM 151497</strain>
    </source>
</reference>
<dbReference type="PANTHER" id="PTHR28255">
    <property type="match status" value="1"/>
</dbReference>
<gene>
    <name evidence="1" type="ORF">OF122_14630</name>
</gene>
<dbReference type="NCBIfam" id="NF002696">
    <property type="entry name" value="PRK02487.1-5"/>
    <property type="match status" value="1"/>
</dbReference>
<dbReference type="Gene3D" id="3.30.450.150">
    <property type="entry name" value="Haem-degrading domain"/>
    <property type="match status" value="1"/>
</dbReference>
<dbReference type="Proteomes" id="UP001163882">
    <property type="component" value="Chromosome"/>
</dbReference>
<evidence type="ECO:0000313" key="1">
    <source>
        <dbReference type="EMBL" id="UYQ71271.1"/>
    </source>
</evidence>
<name>A0ABY6IL06_9HYPH</name>